<evidence type="ECO:0000313" key="3">
    <source>
        <dbReference type="Proteomes" id="UP001151760"/>
    </source>
</evidence>
<feature type="compositionally biased region" description="Low complexity" evidence="1">
    <location>
        <begin position="9"/>
        <end position="23"/>
    </location>
</feature>
<reference evidence="2" key="2">
    <citation type="submission" date="2022-01" db="EMBL/GenBank/DDBJ databases">
        <authorList>
            <person name="Yamashiro T."/>
            <person name="Shiraishi A."/>
            <person name="Satake H."/>
            <person name="Nakayama K."/>
        </authorList>
    </citation>
    <scope>NUCLEOTIDE SEQUENCE</scope>
</reference>
<dbReference type="EMBL" id="BQNB010010579">
    <property type="protein sequence ID" value="GJS79176.1"/>
    <property type="molecule type" value="Genomic_DNA"/>
</dbReference>
<accession>A0ABQ4YNY6</accession>
<proteinExistence type="predicted"/>
<name>A0ABQ4YNY6_9ASTR</name>
<reference evidence="2" key="1">
    <citation type="journal article" date="2022" name="Int. J. Mol. Sci.">
        <title>Draft Genome of Tanacetum Coccineum: Genomic Comparison of Closely Related Tanacetum-Family Plants.</title>
        <authorList>
            <person name="Yamashiro T."/>
            <person name="Shiraishi A."/>
            <person name="Nakayama K."/>
            <person name="Satake H."/>
        </authorList>
    </citation>
    <scope>NUCLEOTIDE SEQUENCE</scope>
</reference>
<feature type="compositionally biased region" description="Basic and acidic residues" evidence="1">
    <location>
        <begin position="40"/>
        <end position="52"/>
    </location>
</feature>
<dbReference type="Proteomes" id="UP001151760">
    <property type="component" value="Unassembled WGS sequence"/>
</dbReference>
<organism evidence="2 3">
    <name type="scientific">Tanacetum coccineum</name>
    <dbReference type="NCBI Taxonomy" id="301880"/>
    <lineage>
        <taxon>Eukaryota</taxon>
        <taxon>Viridiplantae</taxon>
        <taxon>Streptophyta</taxon>
        <taxon>Embryophyta</taxon>
        <taxon>Tracheophyta</taxon>
        <taxon>Spermatophyta</taxon>
        <taxon>Magnoliopsida</taxon>
        <taxon>eudicotyledons</taxon>
        <taxon>Gunneridae</taxon>
        <taxon>Pentapetalae</taxon>
        <taxon>asterids</taxon>
        <taxon>campanulids</taxon>
        <taxon>Asterales</taxon>
        <taxon>Asteraceae</taxon>
        <taxon>Asteroideae</taxon>
        <taxon>Anthemideae</taxon>
        <taxon>Anthemidinae</taxon>
        <taxon>Tanacetum</taxon>
    </lineage>
</organism>
<keyword evidence="3" id="KW-1185">Reference proteome</keyword>
<evidence type="ECO:0000256" key="1">
    <source>
        <dbReference type="SAM" id="MobiDB-lite"/>
    </source>
</evidence>
<sequence>MPPTRRTTRTTPATTTTPTTTVTDAQLQALIDQGVAAALAERDASRSRDGDNSHGSGTWRKKASAILNGIALTLTFPLEVPAYEFSKALKNVKYASYTLQGIALMWWNSHVRAVGQDVAYTMPWTA</sequence>
<comment type="caution">
    <text evidence="2">The sequence shown here is derived from an EMBL/GenBank/DDBJ whole genome shotgun (WGS) entry which is preliminary data.</text>
</comment>
<feature type="region of interest" description="Disordered" evidence="1">
    <location>
        <begin position="40"/>
        <end position="59"/>
    </location>
</feature>
<gene>
    <name evidence="2" type="ORF">Tco_0729057</name>
</gene>
<feature type="region of interest" description="Disordered" evidence="1">
    <location>
        <begin position="1"/>
        <end position="23"/>
    </location>
</feature>
<evidence type="ECO:0000313" key="2">
    <source>
        <dbReference type="EMBL" id="GJS79176.1"/>
    </source>
</evidence>
<protein>
    <submittedName>
        <fullName evidence="2">Uncharacterized protein</fullName>
    </submittedName>
</protein>